<comment type="similarity">
    <text evidence="8">Belongs to the binding-protein-dependent transport system permease family. LivHM subfamily.</text>
</comment>
<evidence type="ECO:0000256" key="5">
    <source>
        <dbReference type="ARBA" id="ARBA00022970"/>
    </source>
</evidence>
<accession>A0A193FIY5</accession>
<keyword evidence="6 9" id="KW-1133">Transmembrane helix</keyword>
<dbReference type="CDD" id="cd06582">
    <property type="entry name" value="TM_PBP1_LivH_like"/>
    <property type="match status" value="1"/>
</dbReference>
<gene>
    <name evidence="10" type="ORF">BAU06_12900</name>
    <name evidence="11" type="ORF">BAU08_13095</name>
</gene>
<dbReference type="Proteomes" id="UP000092213">
    <property type="component" value="Chromosome"/>
</dbReference>
<evidence type="ECO:0000256" key="8">
    <source>
        <dbReference type="ARBA" id="ARBA00037998"/>
    </source>
</evidence>
<keyword evidence="12" id="KW-1185">Reference proteome</keyword>
<evidence type="ECO:0000256" key="4">
    <source>
        <dbReference type="ARBA" id="ARBA00022692"/>
    </source>
</evidence>
<dbReference type="PANTHER" id="PTHR11795">
    <property type="entry name" value="BRANCHED-CHAIN AMINO ACID TRANSPORT SYSTEM PERMEASE PROTEIN LIVH"/>
    <property type="match status" value="1"/>
</dbReference>
<dbReference type="EMBL" id="CP016171">
    <property type="protein sequence ID" value="ANN72146.1"/>
    <property type="molecule type" value="Genomic_DNA"/>
</dbReference>
<keyword evidence="7 9" id="KW-0472">Membrane</keyword>
<dbReference type="EMBL" id="CP016170">
    <property type="protein sequence ID" value="ANN67069.1"/>
    <property type="molecule type" value="Genomic_DNA"/>
</dbReference>
<keyword evidence="3" id="KW-1003">Cell membrane</keyword>
<dbReference type="RefSeq" id="WP_066349725.1">
    <property type="nucleotide sequence ID" value="NZ_CBCSFJ010000007.1"/>
</dbReference>
<dbReference type="PANTHER" id="PTHR11795:SF449">
    <property type="entry name" value="BRANCHED-CHAIN AMINO ACID TRANSPORT PERMEASE PROTEIN LIVH-RELATED"/>
    <property type="match status" value="1"/>
</dbReference>
<evidence type="ECO:0000313" key="13">
    <source>
        <dbReference type="Proteomes" id="UP000092213"/>
    </source>
</evidence>
<dbReference type="InterPro" id="IPR052157">
    <property type="entry name" value="BCAA_transport_permease"/>
</dbReference>
<evidence type="ECO:0000256" key="9">
    <source>
        <dbReference type="SAM" id="Phobius"/>
    </source>
</evidence>
<evidence type="ECO:0000313" key="11">
    <source>
        <dbReference type="EMBL" id="ANN72146.1"/>
    </source>
</evidence>
<feature type="transmembrane region" description="Helical" evidence="9">
    <location>
        <begin position="224"/>
        <end position="252"/>
    </location>
</feature>
<reference evidence="12 13" key="1">
    <citation type="submission" date="2016-06" db="EMBL/GenBank/DDBJ databases">
        <title>Complete genome sequences of Bordetella bronchialis and Bordetella flabilis.</title>
        <authorList>
            <person name="LiPuma J.J."/>
            <person name="Spilker T."/>
        </authorList>
    </citation>
    <scope>NUCLEOTIDE SEQUENCE [LARGE SCALE GENOMIC DNA]</scope>
    <source>
        <strain evidence="11 13">AU17976</strain>
        <strain evidence="10 12">AU3182</strain>
    </source>
</reference>
<evidence type="ECO:0000256" key="1">
    <source>
        <dbReference type="ARBA" id="ARBA00004651"/>
    </source>
</evidence>
<dbReference type="GO" id="GO:0005886">
    <property type="term" value="C:plasma membrane"/>
    <property type="evidence" value="ECO:0007669"/>
    <property type="project" value="UniProtKB-SubCell"/>
</dbReference>
<feature type="transmembrane region" description="Helical" evidence="9">
    <location>
        <begin position="190"/>
        <end position="212"/>
    </location>
</feature>
<dbReference type="Proteomes" id="UP000091897">
    <property type="component" value="Chromosome"/>
</dbReference>
<dbReference type="GO" id="GO:0006865">
    <property type="term" value="P:amino acid transport"/>
    <property type="evidence" value="ECO:0007669"/>
    <property type="project" value="UniProtKB-KW"/>
</dbReference>
<feature type="transmembrane region" description="Helical" evidence="9">
    <location>
        <begin position="95"/>
        <end position="118"/>
    </location>
</feature>
<dbReference type="KEGG" id="bbro:BAU06_12900"/>
<organism evidence="11 13">
    <name type="scientific">Bordetella bronchialis</name>
    <dbReference type="NCBI Taxonomy" id="463025"/>
    <lineage>
        <taxon>Bacteria</taxon>
        <taxon>Pseudomonadati</taxon>
        <taxon>Pseudomonadota</taxon>
        <taxon>Betaproteobacteria</taxon>
        <taxon>Burkholderiales</taxon>
        <taxon>Alcaligenaceae</taxon>
        <taxon>Bordetella</taxon>
    </lineage>
</organism>
<keyword evidence="2" id="KW-0813">Transport</keyword>
<evidence type="ECO:0000256" key="3">
    <source>
        <dbReference type="ARBA" id="ARBA00022475"/>
    </source>
</evidence>
<feature type="transmembrane region" description="Helical" evidence="9">
    <location>
        <begin position="145"/>
        <end position="162"/>
    </location>
</feature>
<name>A0A193FIY5_9BORD</name>
<feature type="transmembrane region" description="Helical" evidence="9">
    <location>
        <begin position="37"/>
        <end position="57"/>
    </location>
</feature>
<dbReference type="AlphaFoldDB" id="A0A193FIY5"/>
<feature type="transmembrane region" description="Helical" evidence="9">
    <location>
        <begin position="12"/>
        <end position="32"/>
    </location>
</feature>
<comment type="subcellular location">
    <subcellularLocation>
        <location evidence="1">Cell membrane</location>
        <topology evidence="1">Multi-pass membrane protein</topology>
    </subcellularLocation>
</comment>
<evidence type="ECO:0000256" key="7">
    <source>
        <dbReference type="ARBA" id="ARBA00023136"/>
    </source>
</evidence>
<evidence type="ECO:0000313" key="12">
    <source>
        <dbReference type="Proteomes" id="UP000091897"/>
    </source>
</evidence>
<dbReference type="GO" id="GO:0022857">
    <property type="term" value="F:transmembrane transporter activity"/>
    <property type="evidence" value="ECO:0007669"/>
    <property type="project" value="InterPro"/>
</dbReference>
<proteinExistence type="inferred from homology"/>
<dbReference type="InterPro" id="IPR001851">
    <property type="entry name" value="ABC_transp_permease"/>
</dbReference>
<keyword evidence="5" id="KW-0029">Amino-acid transport</keyword>
<evidence type="ECO:0000313" key="10">
    <source>
        <dbReference type="EMBL" id="ANN67069.1"/>
    </source>
</evidence>
<sequence>MTELLQALANGIIAGATIALPAVGLSMMYAVLRFPNFAVAGVASVGAYLAYVANVRWGLPPLATLPVAFAGAGLVGLACDRIGMRRLRRAPSSDGGLTVAIVSIAIMLALEAILRFAFGNDLRSFDVPIMRDVNVGGIRVSPQQFANLGVAVAVTACLFLYFRHTRMGKAMRAVADNPTLARLKGIDPDVVSALAIFLGMGLAGVGGALLGIDTSIDPLTGSRFLLTFFAASVLGGLASPAGAVIGAVAIGVAEEVALIWLPPTYRSAVGFVAIFLFLTFRPQGLMGRR</sequence>
<feature type="transmembrane region" description="Helical" evidence="9">
    <location>
        <begin position="63"/>
        <end position="83"/>
    </location>
</feature>
<dbReference type="Pfam" id="PF02653">
    <property type="entry name" value="BPD_transp_2"/>
    <property type="match status" value="1"/>
</dbReference>
<keyword evidence="4 9" id="KW-0812">Transmembrane</keyword>
<evidence type="ECO:0000256" key="2">
    <source>
        <dbReference type="ARBA" id="ARBA00022448"/>
    </source>
</evidence>
<dbReference type="STRING" id="463025.BAU08_13095"/>
<dbReference type="OrthoDB" id="9807115at2"/>
<evidence type="ECO:0000256" key="6">
    <source>
        <dbReference type="ARBA" id="ARBA00022989"/>
    </source>
</evidence>
<protein>
    <submittedName>
        <fullName evidence="11">Amino acid ABC transporter permease</fullName>
    </submittedName>
</protein>
<feature type="transmembrane region" description="Helical" evidence="9">
    <location>
        <begin position="264"/>
        <end position="280"/>
    </location>
</feature>